<proteinExistence type="predicted"/>
<gene>
    <name evidence="2" type="ORF">HAX54_009807</name>
</gene>
<reference evidence="2 3" key="1">
    <citation type="journal article" date="2021" name="BMC Genomics">
        <title>Datura genome reveals duplications of psychoactive alkaloid biosynthetic genes and high mutation rate following tissue culture.</title>
        <authorList>
            <person name="Rajewski A."/>
            <person name="Carter-House D."/>
            <person name="Stajich J."/>
            <person name="Litt A."/>
        </authorList>
    </citation>
    <scope>NUCLEOTIDE SEQUENCE [LARGE SCALE GENOMIC DNA]</scope>
    <source>
        <strain evidence="2">AR-01</strain>
    </source>
</reference>
<comment type="caution">
    <text evidence="2">The sequence shown here is derived from an EMBL/GenBank/DDBJ whole genome shotgun (WGS) entry which is preliminary data.</text>
</comment>
<organism evidence="2 3">
    <name type="scientific">Datura stramonium</name>
    <name type="common">Jimsonweed</name>
    <name type="synonym">Common thornapple</name>
    <dbReference type="NCBI Taxonomy" id="4076"/>
    <lineage>
        <taxon>Eukaryota</taxon>
        <taxon>Viridiplantae</taxon>
        <taxon>Streptophyta</taxon>
        <taxon>Embryophyta</taxon>
        <taxon>Tracheophyta</taxon>
        <taxon>Spermatophyta</taxon>
        <taxon>Magnoliopsida</taxon>
        <taxon>eudicotyledons</taxon>
        <taxon>Gunneridae</taxon>
        <taxon>Pentapetalae</taxon>
        <taxon>asterids</taxon>
        <taxon>lamiids</taxon>
        <taxon>Solanales</taxon>
        <taxon>Solanaceae</taxon>
        <taxon>Solanoideae</taxon>
        <taxon>Datureae</taxon>
        <taxon>Datura</taxon>
    </lineage>
</organism>
<name>A0ABS8WXM5_DATST</name>
<sequence length="90" mass="9827">KPLRFLEALSHPMLCARQRARRKLRVSPCTKSAPRASHAPGGSQARHMAECREMLLPARMLPAGGSPPGLCASVRPPRMAKANRRTSIFA</sequence>
<feature type="region of interest" description="Disordered" evidence="1">
    <location>
        <begin position="20"/>
        <end position="47"/>
    </location>
</feature>
<evidence type="ECO:0000313" key="3">
    <source>
        <dbReference type="Proteomes" id="UP000823775"/>
    </source>
</evidence>
<feature type="non-terminal residue" evidence="2">
    <location>
        <position position="1"/>
    </location>
</feature>
<dbReference type="EMBL" id="JACEIK010015319">
    <property type="protein sequence ID" value="MCE3216973.1"/>
    <property type="molecule type" value="Genomic_DNA"/>
</dbReference>
<accession>A0ABS8WXM5</accession>
<evidence type="ECO:0000256" key="1">
    <source>
        <dbReference type="SAM" id="MobiDB-lite"/>
    </source>
</evidence>
<evidence type="ECO:0000313" key="2">
    <source>
        <dbReference type="EMBL" id="MCE3216973.1"/>
    </source>
</evidence>
<protein>
    <submittedName>
        <fullName evidence="2">Uncharacterized protein</fullName>
    </submittedName>
</protein>
<keyword evidence="3" id="KW-1185">Reference proteome</keyword>
<dbReference type="Proteomes" id="UP000823775">
    <property type="component" value="Unassembled WGS sequence"/>
</dbReference>